<dbReference type="AlphaFoldDB" id="A0A556MJ50"/>
<comment type="caution">
    <text evidence="2">The sequence shown here is derived from an EMBL/GenBank/DDBJ whole genome shotgun (WGS) entry which is preliminary data.</text>
</comment>
<dbReference type="EMBL" id="VLPL01000010">
    <property type="protein sequence ID" value="TSJ39940.1"/>
    <property type="molecule type" value="Genomic_DNA"/>
</dbReference>
<feature type="transmembrane region" description="Helical" evidence="1">
    <location>
        <begin position="24"/>
        <end position="41"/>
    </location>
</feature>
<accession>A0A556MJ50</accession>
<organism evidence="2 3">
    <name type="scientific">Fluviicola chungangensis</name>
    <dbReference type="NCBI Taxonomy" id="2597671"/>
    <lineage>
        <taxon>Bacteria</taxon>
        <taxon>Pseudomonadati</taxon>
        <taxon>Bacteroidota</taxon>
        <taxon>Flavobacteriia</taxon>
        <taxon>Flavobacteriales</taxon>
        <taxon>Crocinitomicaceae</taxon>
        <taxon>Fluviicola</taxon>
    </lineage>
</organism>
<keyword evidence="1" id="KW-0472">Membrane</keyword>
<keyword evidence="1" id="KW-0812">Transmembrane</keyword>
<evidence type="ECO:0000313" key="2">
    <source>
        <dbReference type="EMBL" id="TSJ39940.1"/>
    </source>
</evidence>
<keyword evidence="3" id="KW-1185">Reference proteome</keyword>
<sequence>MNSFWWTLGKILNGAWFYDNIGDIANWTFIILGAFGMLYWLNWQRKFNQQAENDPNQIK</sequence>
<proteinExistence type="predicted"/>
<reference evidence="2 3" key="1">
    <citation type="submission" date="2019-07" db="EMBL/GenBank/DDBJ databases">
        <authorList>
            <person name="Huq M.A."/>
        </authorList>
    </citation>
    <scope>NUCLEOTIDE SEQUENCE [LARGE SCALE GENOMIC DNA]</scope>
    <source>
        <strain evidence="2 3">MAH-3</strain>
    </source>
</reference>
<evidence type="ECO:0000313" key="3">
    <source>
        <dbReference type="Proteomes" id="UP000316008"/>
    </source>
</evidence>
<evidence type="ECO:0000256" key="1">
    <source>
        <dbReference type="SAM" id="Phobius"/>
    </source>
</evidence>
<dbReference type="RefSeq" id="WP_144334356.1">
    <property type="nucleotide sequence ID" value="NZ_VLPL01000010.1"/>
</dbReference>
<gene>
    <name evidence="2" type="ORF">FO442_16670</name>
</gene>
<name>A0A556MJ50_9FLAO</name>
<keyword evidence="1" id="KW-1133">Transmembrane helix</keyword>
<protein>
    <submittedName>
        <fullName evidence="2">Uncharacterized protein</fullName>
    </submittedName>
</protein>
<dbReference type="OrthoDB" id="1467828at2"/>
<dbReference type="Proteomes" id="UP000316008">
    <property type="component" value="Unassembled WGS sequence"/>
</dbReference>